<keyword evidence="13" id="KW-1185">Reference proteome</keyword>
<dbReference type="AlphaFoldDB" id="A0A2P1NH87"/>
<evidence type="ECO:0000259" key="11">
    <source>
        <dbReference type="Pfam" id="PF16916"/>
    </source>
</evidence>
<evidence type="ECO:0000256" key="3">
    <source>
        <dbReference type="ARBA" id="ARBA00022448"/>
    </source>
</evidence>
<evidence type="ECO:0000256" key="2">
    <source>
        <dbReference type="ARBA" id="ARBA00008873"/>
    </source>
</evidence>
<dbReference type="PANTHER" id="PTHR11562:SF17">
    <property type="entry name" value="RE54080P-RELATED"/>
    <property type="match status" value="1"/>
</dbReference>
<keyword evidence="6 9" id="KW-1133">Transmembrane helix</keyword>
<gene>
    <name evidence="12" type="ORF">C7H73_01170</name>
</gene>
<dbReference type="InterPro" id="IPR027469">
    <property type="entry name" value="Cation_efflux_TMD_sf"/>
</dbReference>
<evidence type="ECO:0000259" key="10">
    <source>
        <dbReference type="Pfam" id="PF01545"/>
    </source>
</evidence>
<evidence type="ECO:0000256" key="4">
    <source>
        <dbReference type="ARBA" id="ARBA00022692"/>
    </source>
</evidence>
<proteinExistence type="inferred from homology"/>
<dbReference type="GO" id="GO:0005886">
    <property type="term" value="C:plasma membrane"/>
    <property type="evidence" value="ECO:0007669"/>
    <property type="project" value="TreeGrafter"/>
</dbReference>
<dbReference type="InterPro" id="IPR058533">
    <property type="entry name" value="Cation_efflux_TM"/>
</dbReference>
<dbReference type="InterPro" id="IPR050681">
    <property type="entry name" value="CDF/SLC30A"/>
</dbReference>
<organism evidence="12 13">
    <name type="scientific">Pulveribacter suum</name>
    <dbReference type="NCBI Taxonomy" id="2116657"/>
    <lineage>
        <taxon>Bacteria</taxon>
        <taxon>Pseudomonadati</taxon>
        <taxon>Pseudomonadota</taxon>
        <taxon>Betaproteobacteria</taxon>
        <taxon>Burkholderiales</taxon>
        <taxon>Comamonadaceae</taxon>
        <taxon>Pulveribacter</taxon>
    </lineage>
</organism>
<dbReference type="InterPro" id="IPR002524">
    <property type="entry name" value="Cation_efflux"/>
</dbReference>
<reference evidence="13" key="1">
    <citation type="submission" date="2018-03" db="EMBL/GenBank/DDBJ databases">
        <title>Genome sequencing of Melaminivora sp. strain SC2-7.</title>
        <authorList>
            <person name="Kim S.-J."/>
            <person name="Heo J."/>
            <person name="Ahn J.-H."/>
            <person name="Kwon S.-W."/>
        </authorList>
    </citation>
    <scope>NUCLEOTIDE SEQUENCE [LARGE SCALE GENOMIC DNA]</scope>
    <source>
        <strain evidence="13">SC2-7</strain>
    </source>
</reference>
<keyword evidence="3" id="KW-0813">Transport</keyword>
<keyword evidence="7" id="KW-0406">Ion transport</keyword>
<accession>A0A2P1NH87</accession>
<evidence type="ECO:0000313" key="13">
    <source>
        <dbReference type="Proteomes" id="UP000241829"/>
    </source>
</evidence>
<dbReference type="EMBL" id="CP027792">
    <property type="protein sequence ID" value="AVP56417.1"/>
    <property type="molecule type" value="Genomic_DNA"/>
</dbReference>
<evidence type="ECO:0000256" key="1">
    <source>
        <dbReference type="ARBA" id="ARBA00004141"/>
    </source>
</evidence>
<dbReference type="SUPFAM" id="SSF161111">
    <property type="entry name" value="Cation efflux protein transmembrane domain-like"/>
    <property type="match status" value="1"/>
</dbReference>
<feature type="transmembrane region" description="Helical" evidence="9">
    <location>
        <begin position="83"/>
        <end position="102"/>
    </location>
</feature>
<feature type="transmembrane region" description="Helical" evidence="9">
    <location>
        <begin position="154"/>
        <end position="175"/>
    </location>
</feature>
<dbReference type="InterPro" id="IPR036837">
    <property type="entry name" value="Cation_efflux_CTD_sf"/>
</dbReference>
<dbReference type="Pfam" id="PF16916">
    <property type="entry name" value="ZT_dimer"/>
    <property type="match status" value="1"/>
</dbReference>
<keyword evidence="8 9" id="KW-0472">Membrane</keyword>
<comment type="subcellular location">
    <subcellularLocation>
        <location evidence="1">Membrane</location>
        <topology evidence="1">Multi-pass membrane protein</topology>
    </subcellularLocation>
</comment>
<feature type="transmembrane region" description="Helical" evidence="9">
    <location>
        <begin position="46"/>
        <end position="63"/>
    </location>
</feature>
<dbReference type="InterPro" id="IPR027470">
    <property type="entry name" value="Cation_efflux_CTD"/>
</dbReference>
<keyword evidence="5" id="KW-0864">Zinc transport</keyword>
<evidence type="ECO:0000256" key="8">
    <source>
        <dbReference type="ARBA" id="ARBA00023136"/>
    </source>
</evidence>
<comment type="similarity">
    <text evidence="2">Belongs to the cation diffusion facilitator (CDF) transporter (TC 2.A.4) family. SLC30A subfamily.</text>
</comment>
<evidence type="ECO:0000256" key="7">
    <source>
        <dbReference type="ARBA" id="ARBA00023065"/>
    </source>
</evidence>
<name>A0A2P1NH87_9BURK</name>
<dbReference type="NCBIfam" id="TIGR01297">
    <property type="entry name" value="CDF"/>
    <property type="match status" value="1"/>
</dbReference>
<dbReference type="PANTHER" id="PTHR11562">
    <property type="entry name" value="CATION EFFLUX PROTEIN/ ZINC TRANSPORTER"/>
    <property type="match status" value="1"/>
</dbReference>
<feature type="domain" description="Cation efflux protein transmembrane" evidence="10">
    <location>
        <begin position="19"/>
        <end position="207"/>
    </location>
</feature>
<evidence type="ECO:0000256" key="9">
    <source>
        <dbReference type="SAM" id="Phobius"/>
    </source>
</evidence>
<keyword evidence="4 9" id="KW-0812">Transmembrane</keyword>
<dbReference type="SUPFAM" id="SSF160240">
    <property type="entry name" value="Cation efflux protein cytoplasmic domain-like"/>
    <property type="match status" value="1"/>
</dbReference>
<keyword evidence="5" id="KW-0862">Zinc</keyword>
<dbReference type="Gene3D" id="1.20.1510.10">
    <property type="entry name" value="Cation efflux protein transmembrane domain"/>
    <property type="match status" value="1"/>
</dbReference>
<feature type="domain" description="Cation efflux protein cytoplasmic" evidence="11">
    <location>
        <begin position="212"/>
        <end position="284"/>
    </location>
</feature>
<dbReference type="GO" id="GO:0005385">
    <property type="term" value="F:zinc ion transmembrane transporter activity"/>
    <property type="evidence" value="ECO:0007669"/>
    <property type="project" value="TreeGrafter"/>
</dbReference>
<dbReference type="Proteomes" id="UP000241829">
    <property type="component" value="Chromosome"/>
</dbReference>
<evidence type="ECO:0000313" key="12">
    <source>
        <dbReference type="EMBL" id="AVP56417.1"/>
    </source>
</evidence>
<evidence type="ECO:0000256" key="5">
    <source>
        <dbReference type="ARBA" id="ARBA00022906"/>
    </source>
</evidence>
<sequence>MSDTHNHGAGASESQLKKALALTATFLVVEVIGGLWSGSLALLSDAAHMLTDVVALAIALLAVRIGRRPADDQRTFGYARFEILAAAFNALLLFAVAGYVLYEAWRRFSEPPEVQSVAMLVVATAGLVTNLISMRLLSGGKESSLNVKGAYLEVWADLLGSVGVIAGAIVIWLTGWVWVDTLVAVAIGLWVLPRTWVLLGESVHVLLEGVPRGVSLPDVRSALAGHPGVASVHELHVWSLTSGQISLTAHIVNAPPAHPQELLVQLRAMLAERFALHHTTLQVEAQACELAGEGHSFGGATLHGGDEHDHDHGHAHAIEATPAQQGPHAHGGPGGAHAH</sequence>
<dbReference type="OrthoDB" id="9809646at2"/>
<protein>
    <submittedName>
        <fullName evidence="12">Cation transporter</fullName>
    </submittedName>
</protein>
<dbReference type="Pfam" id="PF01545">
    <property type="entry name" value="Cation_efflux"/>
    <property type="match status" value="1"/>
</dbReference>
<evidence type="ECO:0000256" key="6">
    <source>
        <dbReference type="ARBA" id="ARBA00022989"/>
    </source>
</evidence>
<feature type="transmembrane region" description="Helical" evidence="9">
    <location>
        <begin position="114"/>
        <end position="133"/>
    </location>
</feature>
<feature type="transmembrane region" description="Helical" evidence="9">
    <location>
        <begin position="20"/>
        <end position="40"/>
    </location>
</feature>
<dbReference type="KEGG" id="melm:C7H73_01170"/>